<reference evidence="10 11" key="1">
    <citation type="submission" date="2019-07" db="EMBL/GenBank/DDBJ databases">
        <title>De Novo Assembly of kiwifruit Actinidia rufa.</title>
        <authorList>
            <person name="Sugita-Konishi S."/>
            <person name="Sato K."/>
            <person name="Mori E."/>
            <person name="Abe Y."/>
            <person name="Kisaki G."/>
            <person name="Hamano K."/>
            <person name="Suezawa K."/>
            <person name="Otani M."/>
            <person name="Fukuda T."/>
            <person name="Manabe T."/>
            <person name="Gomi K."/>
            <person name="Tabuchi M."/>
            <person name="Akimitsu K."/>
            <person name="Kataoka I."/>
        </authorList>
    </citation>
    <scope>NUCLEOTIDE SEQUENCE [LARGE SCALE GENOMIC DNA]</scope>
    <source>
        <strain evidence="11">cv. Fuchu</strain>
    </source>
</reference>
<keyword evidence="4" id="KW-0238">DNA-binding</keyword>
<evidence type="ECO:0000256" key="5">
    <source>
        <dbReference type="ARBA" id="ARBA00023163"/>
    </source>
</evidence>
<organism evidence="10 11">
    <name type="scientific">Actinidia rufa</name>
    <dbReference type="NCBI Taxonomy" id="165716"/>
    <lineage>
        <taxon>Eukaryota</taxon>
        <taxon>Viridiplantae</taxon>
        <taxon>Streptophyta</taxon>
        <taxon>Embryophyta</taxon>
        <taxon>Tracheophyta</taxon>
        <taxon>Spermatophyta</taxon>
        <taxon>Magnoliopsida</taxon>
        <taxon>eudicotyledons</taxon>
        <taxon>Gunneridae</taxon>
        <taxon>Pentapetalae</taxon>
        <taxon>asterids</taxon>
        <taxon>Ericales</taxon>
        <taxon>Actinidiaceae</taxon>
        <taxon>Actinidia</taxon>
    </lineage>
</organism>
<dbReference type="InterPro" id="IPR010525">
    <property type="entry name" value="ARF_dom"/>
</dbReference>
<evidence type="ECO:0000256" key="1">
    <source>
        <dbReference type="ARBA" id="ARBA00004123"/>
    </source>
</evidence>
<dbReference type="PANTHER" id="PTHR31384:SF1">
    <property type="entry name" value="AUXIN RESPONSE FACTOR 9"/>
    <property type="match status" value="1"/>
</dbReference>
<dbReference type="GO" id="GO:0006355">
    <property type="term" value="P:regulation of DNA-templated transcription"/>
    <property type="evidence" value="ECO:0007669"/>
    <property type="project" value="InterPro"/>
</dbReference>
<comment type="caution">
    <text evidence="10">The sequence shown here is derived from an EMBL/GenBank/DDBJ whole genome shotgun (WGS) entry which is preliminary data.</text>
</comment>
<keyword evidence="8" id="KW-0678">Repressor</keyword>
<keyword evidence="3 8" id="KW-0805">Transcription regulation</keyword>
<proteinExistence type="inferred from homology"/>
<comment type="similarity">
    <text evidence="2">Belongs to the ARF family.</text>
</comment>
<keyword evidence="11" id="KW-1185">Reference proteome</keyword>
<accession>A0A7J0FS49</accession>
<gene>
    <name evidence="10" type="ORF">Acr_15g0000030</name>
</gene>
<dbReference type="SUPFAM" id="SSF54277">
    <property type="entry name" value="CAD &amp; PB1 domains"/>
    <property type="match status" value="1"/>
</dbReference>
<dbReference type="PROSITE" id="PS51745">
    <property type="entry name" value="PB1"/>
    <property type="match status" value="1"/>
</dbReference>
<dbReference type="Gene3D" id="3.10.20.90">
    <property type="entry name" value="Phosphatidylinositol 3-kinase Catalytic Subunit, Chain A, domain 1"/>
    <property type="match status" value="1"/>
</dbReference>
<dbReference type="GO" id="GO:0009734">
    <property type="term" value="P:auxin-activated signaling pathway"/>
    <property type="evidence" value="ECO:0007669"/>
    <property type="project" value="UniProtKB-UniRule"/>
</dbReference>
<dbReference type="Pfam" id="PF06507">
    <property type="entry name" value="ARF_AD"/>
    <property type="match status" value="1"/>
</dbReference>
<dbReference type="InterPro" id="IPR044835">
    <property type="entry name" value="ARF_plant"/>
</dbReference>
<evidence type="ECO:0000256" key="7">
    <source>
        <dbReference type="ARBA" id="ARBA00023294"/>
    </source>
</evidence>
<dbReference type="AlphaFoldDB" id="A0A7J0FS49"/>
<dbReference type="FunFam" id="2.30.30.1040:FF:000001">
    <property type="entry name" value="Auxin response factor"/>
    <property type="match status" value="1"/>
</dbReference>
<dbReference type="InterPro" id="IPR033389">
    <property type="entry name" value="AUX/IAA_dom"/>
</dbReference>
<keyword evidence="6 8" id="KW-0539">Nucleus</keyword>
<name>A0A7J0FS49_9ERIC</name>
<evidence type="ECO:0000256" key="6">
    <source>
        <dbReference type="ARBA" id="ARBA00023242"/>
    </source>
</evidence>
<protein>
    <recommendedName>
        <fullName evidence="8">Auxin-responsive protein</fullName>
    </recommendedName>
</protein>
<evidence type="ECO:0000256" key="2">
    <source>
        <dbReference type="ARBA" id="ARBA00007853"/>
    </source>
</evidence>
<evidence type="ECO:0000313" key="10">
    <source>
        <dbReference type="EMBL" id="GFZ01394.1"/>
    </source>
</evidence>
<dbReference type="Pfam" id="PF02309">
    <property type="entry name" value="AUX_IAA"/>
    <property type="match status" value="1"/>
</dbReference>
<dbReference type="Gene3D" id="2.30.30.1040">
    <property type="match status" value="1"/>
</dbReference>
<comment type="subcellular location">
    <subcellularLocation>
        <location evidence="1 8">Nucleus</location>
    </subcellularLocation>
</comment>
<keyword evidence="5 8" id="KW-0804">Transcription</keyword>
<dbReference type="InterPro" id="IPR053793">
    <property type="entry name" value="PB1-like"/>
</dbReference>
<dbReference type="Proteomes" id="UP000585474">
    <property type="component" value="Unassembled WGS sequence"/>
</dbReference>
<evidence type="ECO:0000259" key="9">
    <source>
        <dbReference type="PROSITE" id="PS51745"/>
    </source>
</evidence>
<dbReference type="GO" id="GO:0005634">
    <property type="term" value="C:nucleus"/>
    <property type="evidence" value="ECO:0007669"/>
    <property type="project" value="UniProtKB-SubCell"/>
</dbReference>
<sequence>MLLLPKPYFVVYYKPRTSQFIVGLNKYLDAVNHEFAADMRFQMRFEGEDSPERRFTGNIVGIEGLSSHWENSKWRSLKVQWYEPASIARPERVSPWEIEPFLPSAISHTHAVQASLCRVSSIGIPIDFCVSPKLRRNCRRGCHVARARGLAEKAVTPPASISNGGIDEHGPSTMSGAFSDQKSDLSKVSKRTETRAIAVTEIKFIWWVYKITEKVQMQGIAVGRAVDLTSLRWYAELIDELEEMFEIKGELRHRDKWEIVFTDDEGDMMLVGDDPWP</sequence>
<comment type="function">
    <text evidence="8">Aux/IAA proteins are short-lived transcriptional factors that function as repressors of early auxin response genes at low auxin concentrations.</text>
</comment>
<dbReference type="OrthoDB" id="1937897at2759"/>
<evidence type="ECO:0000256" key="3">
    <source>
        <dbReference type="ARBA" id="ARBA00023015"/>
    </source>
</evidence>
<dbReference type="EMBL" id="BJWL01000015">
    <property type="protein sequence ID" value="GFZ01394.1"/>
    <property type="molecule type" value="Genomic_DNA"/>
</dbReference>
<feature type="domain" description="PB1" evidence="9">
    <location>
        <begin position="210"/>
        <end position="277"/>
    </location>
</feature>
<evidence type="ECO:0000256" key="8">
    <source>
        <dbReference type="RuleBase" id="RU004549"/>
    </source>
</evidence>
<comment type="similarity">
    <text evidence="8">Belongs to the Aux/IAA family.</text>
</comment>
<keyword evidence="7 8" id="KW-0927">Auxin signaling pathway</keyword>
<evidence type="ECO:0000313" key="11">
    <source>
        <dbReference type="Proteomes" id="UP000585474"/>
    </source>
</evidence>
<comment type="subunit">
    <text evidence="8">Homodimers and heterodimers.</text>
</comment>
<dbReference type="PANTHER" id="PTHR31384">
    <property type="entry name" value="AUXIN RESPONSE FACTOR 4-RELATED"/>
    <property type="match status" value="1"/>
</dbReference>
<dbReference type="GO" id="GO:0003677">
    <property type="term" value="F:DNA binding"/>
    <property type="evidence" value="ECO:0007669"/>
    <property type="project" value="UniProtKB-KW"/>
</dbReference>
<evidence type="ECO:0000256" key="4">
    <source>
        <dbReference type="ARBA" id="ARBA00023125"/>
    </source>
</evidence>